<dbReference type="Proteomes" id="UP000695000">
    <property type="component" value="Unplaced"/>
</dbReference>
<accession>A0ABM1NKI4</accession>
<dbReference type="InterPro" id="IPR027640">
    <property type="entry name" value="Kinesin-like_fam"/>
</dbReference>
<dbReference type="RefSeq" id="XP_017787335.1">
    <property type="nucleotide sequence ID" value="XM_017931846.1"/>
</dbReference>
<dbReference type="PANTHER" id="PTHR47968:SF67">
    <property type="entry name" value="KINESIN MOTOR DOMAIN-CONTAINING PROTEIN"/>
    <property type="match status" value="1"/>
</dbReference>
<dbReference type="InterPro" id="IPR036961">
    <property type="entry name" value="Kinesin_motor_dom_sf"/>
</dbReference>
<dbReference type="SUPFAM" id="SSF52540">
    <property type="entry name" value="P-loop containing nucleoside triphosphate hydrolases"/>
    <property type="match status" value="1"/>
</dbReference>
<protein>
    <submittedName>
        <fullName evidence="8 9">Kinesin-like protein KIF6</fullName>
    </submittedName>
</protein>
<keyword evidence="4" id="KW-0963">Cytoplasm</keyword>
<dbReference type="InterPro" id="IPR001752">
    <property type="entry name" value="Kinesin_motor_dom"/>
</dbReference>
<keyword evidence="5" id="KW-0505">Motor protein</keyword>
<dbReference type="Pfam" id="PF00225">
    <property type="entry name" value="Kinesin"/>
    <property type="match status" value="1"/>
</dbReference>
<sequence>MKSRINVYARIRREDVAKRLFYGVDRSSNGDTLTLHQPEDDHRKKRISHRFRFQRVFDLNSDQKDVFESIAVPIIDKTMDGRNGTIFAYGPTGSGKTYSLTGSHSNYEKRGLIPRTIEYIFKFLTETNGRYIVYLSFLEIYNETAYDLLNPKRTFESGAEELP</sequence>
<keyword evidence="2 5" id="KW-0547">Nucleotide-binding</keyword>
<dbReference type="InterPro" id="IPR027417">
    <property type="entry name" value="P-loop_NTPase"/>
</dbReference>
<evidence type="ECO:0000256" key="5">
    <source>
        <dbReference type="PROSITE-ProRule" id="PRU00283"/>
    </source>
</evidence>
<keyword evidence="7" id="KW-1185">Reference proteome</keyword>
<feature type="binding site" evidence="5">
    <location>
        <begin position="90"/>
        <end position="97"/>
    </location>
    <ligand>
        <name>ATP</name>
        <dbReference type="ChEBI" id="CHEBI:30616"/>
    </ligand>
</feature>
<evidence type="ECO:0000313" key="9">
    <source>
        <dbReference type="RefSeq" id="XP_017787335.1"/>
    </source>
</evidence>
<dbReference type="SMART" id="SM00129">
    <property type="entry name" value="KISc"/>
    <property type="match status" value="1"/>
</dbReference>
<reference evidence="8 9" key="1">
    <citation type="submission" date="2025-05" db="UniProtKB">
        <authorList>
            <consortium name="RefSeq"/>
        </authorList>
    </citation>
    <scope>IDENTIFICATION</scope>
    <source>
        <tissue evidence="8 9">Whole Larva</tissue>
    </source>
</reference>
<evidence type="ECO:0000256" key="2">
    <source>
        <dbReference type="ARBA" id="ARBA00022741"/>
    </source>
</evidence>
<proteinExistence type="inferred from homology"/>
<evidence type="ECO:0000313" key="8">
    <source>
        <dbReference type="RefSeq" id="XP_017787334.1"/>
    </source>
</evidence>
<dbReference type="Gene3D" id="3.40.850.10">
    <property type="entry name" value="Kinesin motor domain"/>
    <property type="match status" value="1"/>
</dbReference>
<name>A0ABM1NKI4_NICVS</name>
<dbReference type="PROSITE" id="PS50067">
    <property type="entry name" value="KINESIN_MOTOR_2"/>
    <property type="match status" value="1"/>
</dbReference>
<evidence type="ECO:0000256" key="3">
    <source>
        <dbReference type="ARBA" id="ARBA00022840"/>
    </source>
</evidence>
<keyword evidence="4" id="KW-0206">Cytoskeleton</keyword>
<feature type="domain" description="Kinesin motor" evidence="6">
    <location>
        <begin position="4"/>
        <end position="163"/>
    </location>
</feature>
<comment type="similarity">
    <text evidence="5">Belongs to the TRAFAC class myosin-kinesin ATPase superfamily. Kinesin family.</text>
</comment>
<evidence type="ECO:0000259" key="6">
    <source>
        <dbReference type="PROSITE" id="PS50067"/>
    </source>
</evidence>
<dbReference type="PANTHER" id="PTHR47968">
    <property type="entry name" value="CENTROMERE PROTEIN E"/>
    <property type="match status" value="1"/>
</dbReference>
<evidence type="ECO:0000313" key="7">
    <source>
        <dbReference type="Proteomes" id="UP000695000"/>
    </source>
</evidence>
<evidence type="ECO:0000256" key="1">
    <source>
        <dbReference type="ARBA" id="ARBA00004245"/>
    </source>
</evidence>
<dbReference type="RefSeq" id="XP_017787334.1">
    <property type="nucleotide sequence ID" value="XM_017931845.1"/>
</dbReference>
<evidence type="ECO:0000256" key="4">
    <source>
        <dbReference type="ARBA" id="ARBA00023212"/>
    </source>
</evidence>
<gene>
    <name evidence="8 9" type="primary">LOC108570029</name>
</gene>
<keyword evidence="3 5" id="KW-0067">ATP-binding</keyword>
<dbReference type="GeneID" id="108570029"/>
<comment type="subcellular location">
    <subcellularLocation>
        <location evidence="1">Cytoplasm</location>
        <location evidence="1">Cytoskeleton</location>
    </subcellularLocation>
</comment>
<organism evidence="7 8">
    <name type="scientific">Nicrophorus vespilloides</name>
    <name type="common">Boreal carrion beetle</name>
    <dbReference type="NCBI Taxonomy" id="110193"/>
    <lineage>
        <taxon>Eukaryota</taxon>
        <taxon>Metazoa</taxon>
        <taxon>Ecdysozoa</taxon>
        <taxon>Arthropoda</taxon>
        <taxon>Hexapoda</taxon>
        <taxon>Insecta</taxon>
        <taxon>Pterygota</taxon>
        <taxon>Neoptera</taxon>
        <taxon>Endopterygota</taxon>
        <taxon>Coleoptera</taxon>
        <taxon>Polyphaga</taxon>
        <taxon>Staphyliniformia</taxon>
        <taxon>Silphidae</taxon>
        <taxon>Nicrophorinae</taxon>
        <taxon>Nicrophorus</taxon>
    </lineage>
</organism>